<evidence type="ECO:0000313" key="2">
    <source>
        <dbReference type="Proteomes" id="UP000886501"/>
    </source>
</evidence>
<reference evidence="1" key="2">
    <citation type="journal article" date="2020" name="Nat. Commun.">
        <title>Large-scale genome sequencing of mycorrhizal fungi provides insights into the early evolution of symbiotic traits.</title>
        <authorList>
            <person name="Miyauchi S."/>
            <person name="Kiss E."/>
            <person name="Kuo A."/>
            <person name="Drula E."/>
            <person name="Kohler A."/>
            <person name="Sanchez-Garcia M."/>
            <person name="Morin E."/>
            <person name="Andreopoulos B."/>
            <person name="Barry K.W."/>
            <person name="Bonito G."/>
            <person name="Buee M."/>
            <person name="Carver A."/>
            <person name="Chen C."/>
            <person name="Cichocki N."/>
            <person name="Clum A."/>
            <person name="Culley D."/>
            <person name="Crous P.W."/>
            <person name="Fauchery L."/>
            <person name="Girlanda M."/>
            <person name="Hayes R.D."/>
            <person name="Keri Z."/>
            <person name="LaButti K."/>
            <person name="Lipzen A."/>
            <person name="Lombard V."/>
            <person name="Magnuson J."/>
            <person name="Maillard F."/>
            <person name="Murat C."/>
            <person name="Nolan M."/>
            <person name="Ohm R.A."/>
            <person name="Pangilinan J."/>
            <person name="Pereira M.F."/>
            <person name="Perotto S."/>
            <person name="Peter M."/>
            <person name="Pfister S."/>
            <person name="Riley R."/>
            <person name="Sitrit Y."/>
            <person name="Stielow J.B."/>
            <person name="Szollosi G."/>
            <person name="Zifcakova L."/>
            <person name="Stursova M."/>
            <person name="Spatafora J.W."/>
            <person name="Tedersoo L."/>
            <person name="Vaario L.M."/>
            <person name="Yamada A."/>
            <person name="Yan M."/>
            <person name="Wang P."/>
            <person name="Xu J."/>
            <person name="Bruns T."/>
            <person name="Baldrian P."/>
            <person name="Vilgalys R."/>
            <person name="Dunand C."/>
            <person name="Henrissat B."/>
            <person name="Grigoriev I.V."/>
            <person name="Hibbett D."/>
            <person name="Nagy L.G."/>
            <person name="Martin F.M."/>
        </authorList>
    </citation>
    <scope>NUCLEOTIDE SEQUENCE</scope>
    <source>
        <strain evidence="1">P2</strain>
    </source>
</reference>
<comment type="caution">
    <text evidence="1">The sequence shown here is derived from an EMBL/GenBank/DDBJ whole genome shotgun (WGS) entry which is preliminary data.</text>
</comment>
<organism evidence="1 2">
    <name type="scientific">Thelephora ganbajun</name>
    <name type="common">Ganba fungus</name>
    <dbReference type="NCBI Taxonomy" id="370292"/>
    <lineage>
        <taxon>Eukaryota</taxon>
        <taxon>Fungi</taxon>
        <taxon>Dikarya</taxon>
        <taxon>Basidiomycota</taxon>
        <taxon>Agaricomycotina</taxon>
        <taxon>Agaricomycetes</taxon>
        <taxon>Thelephorales</taxon>
        <taxon>Thelephoraceae</taxon>
        <taxon>Thelephora</taxon>
    </lineage>
</organism>
<sequence length="172" mass="19526">MVTGGPCVLNFSFSPEVEWALSSHQHVLIILLASPFHKRHFLRVASRKAQLGYSYLLLTHHLLEHPIVILPFWTSEAFDSSLREEGRQAESKGGWARRGCVREDHEMGDVRVQMMELKLAWEQREVASSSGYISAGGEEAALVEEGMEEERVEEEEDMGEEGLCQGHQPWYS</sequence>
<reference evidence="1" key="1">
    <citation type="submission" date="2019-10" db="EMBL/GenBank/DDBJ databases">
        <authorList>
            <consortium name="DOE Joint Genome Institute"/>
            <person name="Kuo A."/>
            <person name="Miyauchi S."/>
            <person name="Kiss E."/>
            <person name="Drula E."/>
            <person name="Kohler A."/>
            <person name="Sanchez-Garcia M."/>
            <person name="Andreopoulos B."/>
            <person name="Barry K.W."/>
            <person name="Bonito G."/>
            <person name="Buee M."/>
            <person name="Carver A."/>
            <person name="Chen C."/>
            <person name="Cichocki N."/>
            <person name="Clum A."/>
            <person name="Culley D."/>
            <person name="Crous P.W."/>
            <person name="Fauchery L."/>
            <person name="Girlanda M."/>
            <person name="Hayes R."/>
            <person name="Keri Z."/>
            <person name="Labutti K."/>
            <person name="Lipzen A."/>
            <person name="Lombard V."/>
            <person name="Magnuson J."/>
            <person name="Maillard F."/>
            <person name="Morin E."/>
            <person name="Murat C."/>
            <person name="Nolan M."/>
            <person name="Ohm R."/>
            <person name="Pangilinan J."/>
            <person name="Pereira M."/>
            <person name="Perotto S."/>
            <person name="Peter M."/>
            <person name="Riley R."/>
            <person name="Sitrit Y."/>
            <person name="Stielow B."/>
            <person name="Szollosi G."/>
            <person name="Zifcakova L."/>
            <person name="Stursova M."/>
            <person name="Spatafora J.W."/>
            <person name="Tedersoo L."/>
            <person name="Vaario L.-M."/>
            <person name="Yamada A."/>
            <person name="Yan M."/>
            <person name="Wang P."/>
            <person name="Xu J."/>
            <person name="Bruns T."/>
            <person name="Baldrian P."/>
            <person name="Vilgalys R."/>
            <person name="Henrissat B."/>
            <person name="Grigoriev I.V."/>
            <person name="Hibbett D."/>
            <person name="Nagy L.G."/>
            <person name="Martin F.M."/>
        </authorList>
    </citation>
    <scope>NUCLEOTIDE SEQUENCE</scope>
    <source>
        <strain evidence="1">P2</strain>
    </source>
</reference>
<gene>
    <name evidence="1" type="ORF">BDM02DRAFT_3132803</name>
</gene>
<evidence type="ECO:0000313" key="1">
    <source>
        <dbReference type="EMBL" id="KAF9642877.1"/>
    </source>
</evidence>
<keyword evidence="2" id="KW-1185">Reference proteome</keyword>
<proteinExistence type="predicted"/>
<dbReference type="Proteomes" id="UP000886501">
    <property type="component" value="Unassembled WGS sequence"/>
</dbReference>
<name>A0ACB6Z042_THEGA</name>
<accession>A0ACB6Z042</accession>
<dbReference type="EMBL" id="MU118332">
    <property type="protein sequence ID" value="KAF9642877.1"/>
    <property type="molecule type" value="Genomic_DNA"/>
</dbReference>
<protein>
    <submittedName>
        <fullName evidence="1">Uncharacterized protein</fullName>
    </submittedName>
</protein>